<name>A0A0E9RXP4_ANGAN</name>
<reference evidence="1" key="1">
    <citation type="submission" date="2014-11" db="EMBL/GenBank/DDBJ databases">
        <authorList>
            <person name="Amaro Gonzalez C."/>
        </authorList>
    </citation>
    <scope>NUCLEOTIDE SEQUENCE</scope>
</reference>
<accession>A0A0E9RXP4</accession>
<evidence type="ECO:0000313" key="1">
    <source>
        <dbReference type="EMBL" id="JAH33170.1"/>
    </source>
</evidence>
<protein>
    <submittedName>
        <fullName evidence="1">Uncharacterized protein</fullName>
    </submittedName>
</protein>
<organism evidence="1">
    <name type="scientific">Anguilla anguilla</name>
    <name type="common">European freshwater eel</name>
    <name type="synonym">Muraena anguilla</name>
    <dbReference type="NCBI Taxonomy" id="7936"/>
    <lineage>
        <taxon>Eukaryota</taxon>
        <taxon>Metazoa</taxon>
        <taxon>Chordata</taxon>
        <taxon>Craniata</taxon>
        <taxon>Vertebrata</taxon>
        <taxon>Euteleostomi</taxon>
        <taxon>Actinopterygii</taxon>
        <taxon>Neopterygii</taxon>
        <taxon>Teleostei</taxon>
        <taxon>Anguilliformes</taxon>
        <taxon>Anguillidae</taxon>
        <taxon>Anguilla</taxon>
    </lineage>
</organism>
<dbReference type="AlphaFoldDB" id="A0A0E9RXP4"/>
<reference evidence="1" key="2">
    <citation type="journal article" date="2015" name="Fish Shellfish Immunol.">
        <title>Early steps in the European eel (Anguilla anguilla)-Vibrio vulnificus interaction in the gills: Role of the RtxA13 toxin.</title>
        <authorList>
            <person name="Callol A."/>
            <person name="Pajuelo D."/>
            <person name="Ebbesson L."/>
            <person name="Teles M."/>
            <person name="MacKenzie S."/>
            <person name="Amaro C."/>
        </authorList>
    </citation>
    <scope>NUCLEOTIDE SEQUENCE</scope>
</reference>
<sequence>MHLAVSSMYNRKALIRVEGEL</sequence>
<proteinExistence type="predicted"/>
<dbReference type="EMBL" id="GBXM01075407">
    <property type="protein sequence ID" value="JAH33170.1"/>
    <property type="molecule type" value="Transcribed_RNA"/>
</dbReference>